<evidence type="ECO:0000256" key="1">
    <source>
        <dbReference type="SAM" id="MobiDB-lite"/>
    </source>
</evidence>
<dbReference type="EMBL" id="HBFP01012999">
    <property type="protein sequence ID" value="CAD8824990.1"/>
    <property type="molecule type" value="Transcribed_RNA"/>
</dbReference>
<organism evidence="3">
    <name type="scientific">Timspurckia oligopyrenoides</name>
    <dbReference type="NCBI Taxonomy" id="708627"/>
    <lineage>
        <taxon>Eukaryota</taxon>
        <taxon>Rhodophyta</taxon>
        <taxon>Bangiophyceae</taxon>
        <taxon>Porphyridiales</taxon>
        <taxon>Porphyridiaceae</taxon>
        <taxon>Timspurckia</taxon>
    </lineage>
</organism>
<dbReference type="PANTHER" id="PTHR15921:SF3">
    <property type="entry name" value="PRE-MRNA CLEAVAGE COMPLEX 2 PROTEIN PCF11"/>
    <property type="match status" value="1"/>
</dbReference>
<dbReference type="Pfam" id="PF23228">
    <property type="entry name" value="zf_PCFS4"/>
    <property type="match status" value="1"/>
</dbReference>
<name>A0A6T6NQM3_9RHOD</name>
<protein>
    <recommendedName>
        <fullName evidence="2">PCFS4-like zinc finger domain-containing protein</fullName>
    </recommendedName>
</protein>
<dbReference type="InterPro" id="IPR057242">
    <property type="entry name" value="PCFS4-like"/>
</dbReference>
<accession>A0A6T6NQM3</accession>
<dbReference type="GO" id="GO:0005849">
    <property type="term" value="C:mRNA cleavage factor complex"/>
    <property type="evidence" value="ECO:0007669"/>
    <property type="project" value="TreeGrafter"/>
</dbReference>
<dbReference type="GO" id="GO:0000993">
    <property type="term" value="F:RNA polymerase II complex binding"/>
    <property type="evidence" value="ECO:0007669"/>
    <property type="project" value="InterPro"/>
</dbReference>
<dbReference type="InterPro" id="IPR045154">
    <property type="entry name" value="PCF11-like"/>
</dbReference>
<proteinExistence type="predicted"/>
<dbReference type="GO" id="GO:0005737">
    <property type="term" value="C:cytoplasm"/>
    <property type="evidence" value="ECO:0007669"/>
    <property type="project" value="TreeGrafter"/>
</dbReference>
<dbReference type="PANTHER" id="PTHR15921">
    <property type="entry name" value="PRE-MRNA CLEAVAGE COMPLEX II"/>
    <property type="match status" value="1"/>
</dbReference>
<dbReference type="AlphaFoldDB" id="A0A6T6NQM3"/>
<dbReference type="GO" id="GO:0006369">
    <property type="term" value="P:termination of RNA polymerase II transcription"/>
    <property type="evidence" value="ECO:0007669"/>
    <property type="project" value="InterPro"/>
</dbReference>
<evidence type="ECO:0000313" key="3">
    <source>
        <dbReference type="EMBL" id="CAD8824990.1"/>
    </source>
</evidence>
<dbReference type="EMBL" id="HBFP01013000">
    <property type="protein sequence ID" value="CAD8824991.1"/>
    <property type="molecule type" value="Transcribed_RNA"/>
</dbReference>
<evidence type="ECO:0000313" key="4">
    <source>
        <dbReference type="EMBL" id="CAD8824991.1"/>
    </source>
</evidence>
<gene>
    <name evidence="3" type="ORF">TOLI1172_LOCUS9389</name>
    <name evidence="4" type="ORF">TOLI1172_LOCUS9390</name>
</gene>
<feature type="domain" description="PCFS4-like zinc finger" evidence="2">
    <location>
        <begin position="51"/>
        <end position="104"/>
    </location>
</feature>
<feature type="compositionally biased region" description="Basic and acidic residues" evidence="1">
    <location>
        <begin position="29"/>
        <end position="41"/>
    </location>
</feature>
<evidence type="ECO:0000259" key="2">
    <source>
        <dbReference type="Pfam" id="PF23228"/>
    </source>
</evidence>
<feature type="region of interest" description="Disordered" evidence="1">
    <location>
        <begin position="25"/>
        <end position="45"/>
    </location>
</feature>
<reference evidence="3" key="1">
    <citation type="submission" date="2021-01" db="EMBL/GenBank/DDBJ databases">
        <authorList>
            <person name="Corre E."/>
            <person name="Pelletier E."/>
            <person name="Niang G."/>
            <person name="Scheremetjew M."/>
            <person name="Finn R."/>
            <person name="Kale V."/>
            <person name="Holt S."/>
            <person name="Cochrane G."/>
            <person name="Meng A."/>
            <person name="Brown T."/>
            <person name="Cohen L."/>
        </authorList>
    </citation>
    <scope>NUCLEOTIDE SEQUENCE</scope>
    <source>
        <strain evidence="3">CCMP3278</strain>
    </source>
</reference>
<sequence>MDWISGKKDTQLTGADVAAIFDRSTNVDSHQRSGDSEKKQNELNVSEEMEVVEAVEGEEEMCEICGDGFETVWDDGNQSWMLKGAMKVRDSDDESNTRLFHVRCHRVSTSPRMHSVTTKRNPEFDQISYEHSKKLKIDHRNT</sequence>
<dbReference type="GO" id="GO:0003729">
    <property type="term" value="F:mRNA binding"/>
    <property type="evidence" value="ECO:0007669"/>
    <property type="project" value="InterPro"/>
</dbReference>
<dbReference type="GO" id="GO:0031124">
    <property type="term" value="P:mRNA 3'-end processing"/>
    <property type="evidence" value="ECO:0007669"/>
    <property type="project" value="InterPro"/>
</dbReference>